<comment type="similarity">
    <text evidence="1">Belongs to the sulfatase family.</text>
</comment>
<protein>
    <recommendedName>
        <fullName evidence="2">Sulfatase N-terminal domain-containing protein</fullName>
    </recommendedName>
</protein>
<dbReference type="AlphaFoldDB" id="A0AAE0TQG7"/>
<evidence type="ECO:0000313" key="4">
    <source>
        <dbReference type="Proteomes" id="UP001274830"/>
    </source>
</evidence>
<dbReference type="PANTHER" id="PTHR43108">
    <property type="entry name" value="N-ACETYLGLUCOSAMINE-6-SULFATASE FAMILY MEMBER"/>
    <property type="match status" value="1"/>
</dbReference>
<dbReference type="SUPFAM" id="SSF53254">
    <property type="entry name" value="Phosphoglycerate mutase-like"/>
    <property type="match status" value="1"/>
</dbReference>
<sequence length="1065" mass="118199">MVTVQLAVQTIMRYSQSTPSLFAGLSYLSAAVVEAQGGYYGSAPPATSCNASNTTVDLSWHAPVKSNINDLAGVINGTGIYGFVFNTSQGPLNTYDWCNMPHTNVKTYPKVNDSSHKLEYVEVIHRHHKRTPYAANTFPTEGYAWDCSDEGLFYGGKPINPYGNSSVSSYWQVYTSPSNPLVPEGFNGTCQFPQITRGGLDDSHQHGVDLKAVYSGMLGFIPEQYNPNLVSYRVTNNVITSQVASMLIAGMYPNRASKDTPLLIQPASIDSLEPVYTCTAASRLFSSYGSGSSSPAWKIHLNDAASLYTRLDALSGVNPNASGWHMSFDHYFDNLSARLCHNKPLPCNIVNTTDCVTEAEAEEVFRLGEYEYSFIYRDSNQSLPASVGSYGIWIAELTQNLRHAMGQGPSSVNATSQQIRYRHNVAHDGSISRLLAILQIERMVWPGMGSEVIFELYSKNGCYFLRVLWGGQIMNSSNPSLGRLDMVPISTILAYFDGLVGVGASKIPGICQTPACASNGEGYFVLIQIITGGYPKFASQGFNSAYLPIWLKEAGYDTYYIGKLFNAQTVDNYHSPHAAGWTASEFLLDPFTYEYLNATLQRNEGETHFDPVSYEGQYSTDIVAEKAYGFLQDGLKGFEQDGKPFFLVVAPIAPHTNVHFNEHIDGNFSENSVVQSPPVSAQRHEHLFEDVVVPRSPHFNPDEPNGVSWISRLPKQNSTNVDSNDIHYRRRLQSLQAVDEMVDGVVTRMSKAEILDDSFVIYTTDNGYHIGQHRLQPGKQCAFREDVNIPLFIRGPGVLNGITSIYSSHIDLAPTIMKLAHAELPSGTVVGDFDGQPVPLTYEDFDEHNDTVQSEHMDVEMWGIIMSEGNYGSVLYPNHTYKALRLAGNDYSFLYTVWCSGEHELYDLTNDMYEMHNLYQLGHSTLFTFNGSSHEATDKLHFATPDDFPNVSLLSSFTANSSLTLSSNPATLSRIIARLDTLLVVLKLCKGRQCTHPWEVLHPDGSVKDLHAALDEKYDLFYEVEQERVRFDKCETGYIKEVEGPGGVKTWDGELRGGARWQDLT</sequence>
<organism evidence="3 4">
    <name type="scientific">Recurvomyces mirabilis</name>
    <dbReference type="NCBI Taxonomy" id="574656"/>
    <lineage>
        <taxon>Eukaryota</taxon>
        <taxon>Fungi</taxon>
        <taxon>Dikarya</taxon>
        <taxon>Ascomycota</taxon>
        <taxon>Pezizomycotina</taxon>
        <taxon>Dothideomycetes</taxon>
        <taxon>Dothideomycetidae</taxon>
        <taxon>Mycosphaerellales</taxon>
        <taxon>Teratosphaeriaceae</taxon>
        <taxon>Recurvomyces</taxon>
    </lineage>
</organism>
<dbReference type="Gene3D" id="3.40.720.10">
    <property type="entry name" value="Alkaline Phosphatase, subunit A"/>
    <property type="match status" value="1"/>
</dbReference>
<keyword evidence="4" id="KW-1185">Reference proteome</keyword>
<accession>A0AAE0TQG7</accession>
<dbReference type="SUPFAM" id="SSF53649">
    <property type="entry name" value="Alkaline phosphatase-like"/>
    <property type="match status" value="1"/>
</dbReference>
<dbReference type="InterPro" id="IPR000917">
    <property type="entry name" value="Sulfatase_N"/>
</dbReference>
<dbReference type="GO" id="GO:0005539">
    <property type="term" value="F:glycosaminoglycan binding"/>
    <property type="evidence" value="ECO:0007669"/>
    <property type="project" value="TreeGrafter"/>
</dbReference>
<dbReference type="Proteomes" id="UP001274830">
    <property type="component" value="Unassembled WGS sequence"/>
</dbReference>
<dbReference type="InterPro" id="IPR017850">
    <property type="entry name" value="Alkaline_phosphatase_core_sf"/>
</dbReference>
<dbReference type="CDD" id="cd16147">
    <property type="entry name" value="G6S"/>
    <property type="match status" value="1"/>
</dbReference>
<dbReference type="Pfam" id="PF00884">
    <property type="entry name" value="Sulfatase"/>
    <property type="match status" value="1"/>
</dbReference>
<evidence type="ECO:0000313" key="3">
    <source>
        <dbReference type="EMBL" id="KAK3671857.1"/>
    </source>
</evidence>
<comment type="caution">
    <text evidence="3">The sequence shown here is derived from an EMBL/GenBank/DDBJ whole genome shotgun (WGS) entry which is preliminary data.</text>
</comment>
<dbReference type="GO" id="GO:0008449">
    <property type="term" value="F:N-acetylglucosamine-6-sulfatase activity"/>
    <property type="evidence" value="ECO:0007669"/>
    <property type="project" value="TreeGrafter"/>
</dbReference>
<evidence type="ECO:0000259" key="2">
    <source>
        <dbReference type="Pfam" id="PF00884"/>
    </source>
</evidence>
<evidence type="ECO:0000256" key="1">
    <source>
        <dbReference type="ARBA" id="ARBA00008779"/>
    </source>
</evidence>
<dbReference type="PANTHER" id="PTHR43108:SF8">
    <property type="entry name" value="SD21168P"/>
    <property type="match status" value="1"/>
</dbReference>
<feature type="domain" description="Sulfatase N-terminal" evidence="2">
    <location>
        <begin position="531"/>
        <end position="821"/>
    </location>
</feature>
<dbReference type="Gene3D" id="3.40.50.1240">
    <property type="entry name" value="Phosphoglycerate mutase-like"/>
    <property type="match status" value="1"/>
</dbReference>
<dbReference type="EMBL" id="JAUTXT010000038">
    <property type="protein sequence ID" value="KAK3671857.1"/>
    <property type="molecule type" value="Genomic_DNA"/>
</dbReference>
<proteinExistence type="inferred from homology"/>
<dbReference type="InterPro" id="IPR029033">
    <property type="entry name" value="His_PPase_superfam"/>
</dbReference>
<name>A0AAE0TQG7_9PEZI</name>
<reference evidence="3" key="1">
    <citation type="submission" date="2023-07" db="EMBL/GenBank/DDBJ databases">
        <title>Black Yeasts Isolated from many extreme environments.</title>
        <authorList>
            <person name="Coleine C."/>
            <person name="Stajich J.E."/>
            <person name="Selbmann L."/>
        </authorList>
    </citation>
    <scope>NUCLEOTIDE SEQUENCE</scope>
    <source>
        <strain evidence="3">CCFEE 5485</strain>
    </source>
</reference>
<gene>
    <name evidence="3" type="ORF">LTR78_008223</name>
</gene>